<dbReference type="EC" id="3.1.26.5" evidence="7 8"/>
<comment type="subunit">
    <text evidence="7">Consists of a catalytic RNA component (M1 or rnpB) and a protein subunit.</text>
</comment>
<dbReference type="HAMAP" id="MF_00227">
    <property type="entry name" value="RNase_P"/>
    <property type="match status" value="1"/>
</dbReference>
<evidence type="ECO:0000256" key="1">
    <source>
        <dbReference type="ARBA" id="ARBA00002663"/>
    </source>
</evidence>
<dbReference type="Gene3D" id="3.30.230.10">
    <property type="match status" value="1"/>
</dbReference>
<gene>
    <name evidence="7" type="primary">rnpA</name>
    <name evidence="9" type="ORF">RMCN_1690</name>
</gene>
<keyword evidence="4 7" id="KW-0255">Endonuclease</keyword>
<comment type="similarity">
    <text evidence="7">Belongs to the RnpA family.</text>
</comment>
<dbReference type="PROSITE" id="PS00648">
    <property type="entry name" value="RIBONUCLEASE_P"/>
    <property type="match status" value="1"/>
</dbReference>
<dbReference type="InterPro" id="IPR014721">
    <property type="entry name" value="Ribsml_uS5_D2-typ_fold_subgr"/>
</dbReference>
<evidence type="ECO:0000256" key="4">
    <source>
        <dbReference type="ARBA" id="ARBA00022759"/>
    </source>
</evidence>
<organism evidence="9 10">
    <name type="scientific">Mycolicibacterium novocastrense</name>
    <name type="common">Mycobacterium novocastrense</name>
    <dbReference type="NCBI Taxonomy" id="59813"/>
    <lineage>
        <taxon>Bacteria</taxon>
        <taxon>Bacillati</taxon>
        <taxon>Actinomycetota</taxon>
        <taxon>Actinomycetes</taxon>
        <taxon>Mycobacteriales</taxon>
        <taxon>Mycobacteriaceae</taxon>
        <taxon>Mycolicibacterium</taxon>
    </lineage>
</organism>
<dbReference type="InterPro" id="IPR020539">
    <property type="entry name" value="RNase_P_CS"/>
</dbReference>
<name>A0ABQ0KGK9_MYCNV</name>
<evidence type="ECO:0000256" key="5">
    <source>
        <dbReference type="ARBA" id="ARBA00022801"/>
    </source>
</evidence>
<dbReference type="InterPro" id="IPR000100">
    <property type="entry name" value="RNase_P"/>
</dbReference>
<comment type="caution">
    <text evidence="9">The sequence shown here is derived from an EMBL/GenBank/DDBJ whole genome shotgun (WGS) entry which is preliminary data.</text>
</comment>
<evidence type="ECO:0000313" key="9">
    <source>
        <dbReference type="EMBL" id="GAT08557.1"/>
    </source>
</evidence>
<dbReference type="Pfam" id="PF00825">
    <property type="entry name" value="Ribonuclease_P"/>
    <property type="match status" value="1"/>
</dbReference>
<proteinExistence type="inferred from homology"/>
<keyword evidence="5 7" id="KW-0378">Hydrolase</keyword>
<evidence type="ECO:0000256" key="6">
    <source>
        <dbReference type="ARBA" id="ARBA00022884"/>
    </source>
</evidence>
<evidence type="ECO:0000256" key="3">
    <source>
        <dbReference type="ARBA" id="ARBA00022722"/>
    </source>
</evidence>
<keyword evidence="3 7" id="KW-0540">Nuclease</keyword>
<dbReference type="InterPro" id="IPR020568">
    <property type="entry name" value="Ribosomal_Su5_D2-typ_SF"/>
</dbReference>
<evidence type="ECO:0000313" key="10">
    <source>
        <dbReference type="Proteomes" id="UP000069773"/>
    </source>
</evidence>
<dbReference type="PANTHER" id="PTHR33992">
    <property type="entry name" value="RIBONUCLEASE P PROTEIN COMPONENT"/>
    <property type="match status" value="1"/>
</dbReference>
<evidence type="ECO:0000256" key="8">
    <source>
        <dbReference type="NCBIfam" id="TIGR00188"/>
    </source>
</evidence>
<comment type="function">
    <text evidence="1 7">RNaseP catalyzes the removal of the 5'-leader sequence from pre-tRNA to produce the mature 5'-terminus. It can also cleave other RNA substrates such as 4.5S RNA. The protein component plays an auxiliary but essential role in vivo by binding to the 5'-leader sequence and broadening the substrate specificity of the ribozyme.</text>
</comment>
<accession>A0ABQ0KGK9</accession>
<sequence length="122" mass="13618">MTLVLPARYRMTRSTEFGNTVSRGVRAVQPDLVVHALRSDEGSEPGPRIGLVVSKAVGTAVQRHRVARRLRHVARTVIEELDPADRVVIRALPSSRHAISARLEQELRTALRRARPKTEASR</sequence>
<keyword evidence="2 7" id="KW-0819">tRNA processing</keyword>
<protein>
    <recommendedName>
        <fullName evidence="7 8">Ribonuclease P protein component</fullName>
        <shortName evidence="7">RNase P protein</shortName>
        <shortName evidence="7">RNaseP protein</shortName>
        <ecNumber evidence="7 8">3.1.26.5</ecNumber>
    </recommendedName>
    <alternativeName>
        <fullName evidence="7">Protein C5</fullName>
    </alternativeName>
</protein>
<dbReference type="Proteomes" id="UP000069773">
    <property type="component" value="Unassembled WGS sequence"/>
</dbReference>
<dbReference type="SUPFAM" id="SSF54211">
    <property type="entry name" value="Ribosomal protein S5 domain 2-like"/>
    <property type="match status" value="1"/>
</dbReference>
<dbReference type="PANTHER" id="PTHR33992:SF1">
    <property type="entry name" value="RIBONUCLEASE P PROTEIN COMPONENT"/>
    <property type="match status" value="1"/>
</dbReference>
<keyword evidence="6 7" id="KW-0694">RNA-binding</keyword>
<evidence type="ECO:0000256" key="2">
    <source>
        <dbReference type="ARBA" id="ARBA00022694"/>
    </source>
</evidence>
<evidence type="ECO:0000256" key="7">
    <source>
        <dbReference type="HAMAP-Rule" id="MF_00227"/>
    </source>
</evidence>
<dbReference type="NCBIfam" id="TIGR00188">
    <property type="entry name" value="rnpA"/>
    <property type="match status" value="1"/>
</dbReference>
<dbReference type="EMBL" id="BCTA01000026">
    <property type="protein sequence ID" value="GAT08557.1"/>
    <property type="molecule type" value="Genomic_DNA"/>
</dbReference>
<reference evidence="9 10" key="1">
    <citation type="journal article" date="2016" name="Genome Announc.">
        <title>Draft Genome Sequences of Five Rapidly Growing Mycobacterium Species, M. thermoresistibile, M. fortuitum subsp. acetamidolyticum, M. canariasense, M. brisbanense, and M. novocastrense.</title>
        <authorList>
            <person name="Katahira K."/>
            <person name="Ogura Y."/>
            <person name="Gotoh Y."/>
            <person name="Hayashi T."/>
        </authorList>
    </citation>
    <scope>NUCLEOTIDE SEQUENCE [LARGE SCALE GENOMIC DNA]</scope>
    <source>
        <strain evidence="9 10">JCM18114</strain>
    </source>
</reference>
<keyword evidence="10" id="KW-1185">Reference proteome</keyword>
<comment type="catalytic activity">
    <reaction evidence="7">
        <text>Endonucleolytic cleavage of RNA, removing 5'-extranucleotides from tRNA precursor.</text>
        <dbReference type="EC" id="3.1.26.5"/>
    </reaction>
</comment>